<dbReference type="Gene3D" id="3.50.50.60">
    <property type="entry name" value="FAD/NAD(P)-binding domain"/>
    <property type="match status" value="2"/>
</dbReference>
<dbReference type="FunFam" id="3.50.50.60:FF:000138">
    <property type="entry name" value="Flavin-containing monooxygenase"/>
    <property type="match status" value="1"/>
</dbReference>
<dbReference type="PRINTS" id="PR00370">
    <property type="entry name" value="FMOXYGENASE"/>
</dbReference>
<dbReference type="InterPro" id="IPR000960">
    <property type="entry name" value="Flavin_mOase"/>
</dbReference>
<evidence type="ECO:0000256" key="1">
    <source>
        <dbReference type="ARBA" id="ARBA00001974"/>
    </source>
</evidence>
<dbReference type="GO" id="GO:0004499">
    <property type="term" value="F:N,N-dimethylaniline monooxygenase activity"/>
    <property type="evidence" value="ECO:0007669"/>
    <property type="project" value="InterPro"/>
</dbReference>
<keyword evidence="6 8" id="KW-0560">Oxidoreductase</keyword>
<reference evidence="10 11" key="1">
    <citation type="submission" date="2025-04" db="UniProtKB">
        <authorList>
            <consortium name="RefSeq"/>
        </authorList>
    </citation>
    <scope>IDENTIFICATION</scope>
</reference>
<protein>
    <recommendedName>
        <fullName evidence="8">Flavin-containing monooxygenase</fullName>
        <ecNumber evidence="8">1.-.-.-</ecNumber>
    </recommendedName>
</protein>
<name>A0A6J2WVM9_CHACN</name>
<evidence type="ECO:0000313" key="9">
    <source>
        <dbReference type="Proteomes" id="UP000504632"/>
    </source>
</evidence>
<accession>A0A6J2WVM9</accession>
<evidence type="ECO:0000256" key="3">
    <source>
        <dbReference type="ARBA" id="ARBA00022630"/>
    </source>
</evidence>
<keyword evidence="9" id="KW-1185">Reference proteome</keyword>
<keyword evidence="4 8" id="KW-0274">FAD</keyword>
<gene>
    <name evidence="10 11" type="primary">LOC115828463</name>
</gene>
<evidence type="ECO:0000256" key="7">
    <source>
        <dbReference type="ARBA" id="ARBA00023033"/>
    </source>
</evidence>
<dbReference type="RefSeq" id="XP_030648314.1">
    <property type="nucleotide sequence ID" value="XM_030792454.1"/>
</dbReference>
<dbReference type="RefSeq" id="XP_030648313.1">
    <property type="nucleotide sequence ID" value="XM_030792453.1"/>
</dbReference>
<organism evidence="9 11">
    <name type="scientific">Chanos chanos</name>
    <name type="common">Milkfish</name>
    <name type="synonym">Mugil chanos</name>
    <dbReference type="NCBI Taxonomy" id="29144"/>
    <lineage>
        <taxon>Eukaryota</taxon>
        <taxon>Metazoa</taxon>
        <taxon>Chordata</taxon>
        <taxon>Craniata</taxon>
        <taxon>Vertebrata</taxon>
        <taxon>Euteleostomi</taxon>
        <taxon>Actinopterygii</taxon>
        <taxon>Neopterygii</taxon>
        <taxon>Teleostei</taxon>
        <taxon>Ostariophysi</taxon>
        <taxon>Gonorynchiformes</taxon>
        <taxon>Chanidae</taxon>
        <taxon>Chanos</taxon>
    </lineage>
</organism>
<dbReference type="AlphaFoldDB" id="A0A6J2WVM9"/>
<evidence type="ECO:0000313" key="10">
    <source>
        <dbReference type="RefSeq" id="XP_030648313.1"/>
    </source>
</evidence>
<dbReference type="GO" id="GO:0050661">
    <property type="term" value="F:NADP binding"/>
    <property type="evidence" value="ECO:0007669"/>
    <property type="project" value="InterPro"/>
</dbReference>
<dbReference type="InterPro" id="IPR036188">
    <property type="entry name" value="FAD/NAD-bd_sf"/>
</dbReference>
<dbReference type="Pfam" id="PF00743">
    <property type="entry name" value="FMO-like"/>
    <property type="match status" value="2"/>
</dbReference>
<evidence type="ECO:0000256" key="6">
    <source>
        <dbReference type="ARBA" id="ARBA00023002"/>
    </source>
</evidence>
<keyword evidence="3 8" id="KW-0285">Flavoprotein</keyword>
<dbReference type="GO" id="GO:0050660">
    <property type="term" value="F:flavin adenine dinucleotide binding"/>
    <property type="evidence" value="ECO:0007669"/>
    <property type="project" value="InterPro"/>
</dbReference>
<dbReference type="InterPro" id="IPR020946">
    <property type="entry name" value="Flavin_mOase-like"/>
</dbReference>
<proteinExistence type="inferred from homology"/>
<keyword evidence="7 8" id="KW-0503">Monooxygenase</keyword>
<dbReference type="Proteomes" id="UP000504632">
    <property type="component" value="Chromosome 15"/>
</dbReference>
<evidence type="ECO:0000256" key="2">
    <source>
        <dbReference type="ARBA" id="ARBA00009183"/>
    </source>
</evidence>
<keyword evidence="5" id="KW-0521">NADP</keyword>
<dbReference type="PIRSF" id="PIRSF000332">
    <property type="entry name" value="FMO"/>
    <property type="match status" value="1"/>
</dbReference>
<dbReference type="PANTHER" id="PTHR23023">
    <property type="entry name" value="DIMETHYLANILINE MONOOXYGENASE"/>
    <property type="match status" value="1"/>
</dbReference>
<evidence type="ECO:0000256" key="4">
    <source>
        <dbReference type="ARBA" id="ARBA00022827"/>
    </source>
</evidence>
<comment type="similarity">
    <text evidence="2 8">Belongs to the FMO family.</text>
</comment>
<evidence type="ECO:0000313" key="11">
    <source>
        <dbReference type="RefSeq" id="XP_030648314.1"/>
    </source>
</evidence>
<dbReference type="EC" id="1.-.-.-" evidence="8"/>
<dbReference type="OrthoDB" id="66881at2759"/>
<dbReference type="GeneID" id="115828463"/>
<evidence type="ECO:0000256" key="8">
    <source>
        <dbReference type="RuleBase" id="RU361177"/>
    </source>
</evidence>
<comment type="cofactor">
    <cofactor evidence="1 8">
        <name>FAD</name>
        <dbReference type="ChEBI" id="CHEBI:57692"/>
    </cofactor>
</comment>
<dbReference type="InterPro" id="IPR050346">
    <property type="entry name" value="FMO-like"/>
</dbReference>
<evidence type="ECO:0000256" key="5">
    <source>
        <dbReference type="ARBA" id="ARBA00022857"/>
    </source>
</evidence>
<sequence length="442" mass="49783">MSQSGKLRVAVIGAGAAGLCVARHILARPLTFVPPVVYELTDHVGGTWFYEERVGTDDNGYPIHSSMYRDLRTNLPKEVMMFPDFPFDPKLPSFLHHQDVLHYLENYCNSHAITPHIKFSTVVEEVKPITMETEREGALMWEVISCGKCGGQSTEMFDSVFVCSGHYSDPHVPSIPGLEHFKGTVMHSHSYRYPEPFSGQSIVVLGAGASGVDISIELAQANAQVILSHNKPALPFSLPAGVRQAAPVVRVLEDGSFEFQDGSLAHAQVLMLCTGYNFTFPFLHSTQLGLQVQEHLITPLYKFLVPPAYPSLFFVGICKVICPFVHFNCQVQFALAILDGTVKLPSREEMEKEVRREMQEKAERGVQTKHLLKMDSEQWDYYKMLARTGEFSPPPPVIQSLYDEVGRQRRKDPRTYRHLNYSLLSDTRWTLLEAQPLRADEV</sequence>
<dbReference type="SUPFAM" id="SSF51905">
    <property type="entry name" value="FAD/NAD(P)-binding domain"/>
    <property type="match status" value="2"/>
</dbReference>